<organism evidence="1 2">
    <name type="scientific">Alteromonas naphthalenivorans</name>
    <dbReference type="NCBI Taxonomy" id="715451"/>
    <lineage>
        <taxon>Bacteria</taxon>
        <taxon>Pseudomonadati</taxon>
        <taxon>Pseudomonadota</taxon>
        <taxon>Gammaproteobacteria</taxon>
        <taxon>Alteromonadales</taxon>
        <taxon>Alteromonadaceae</taxon>
        <taxon>Alteromonas/Salinimonas group</taxon>
        <taxon>Alteromonas</taxon>
    </lineage>
</organism>
<keyword evidence="2" id="KW-1185">Reference proteome</keyword>
<evidence type="ECO:0000313" key="2">
    <source>
        <dbReference type="Proteomes" id="UP000000683"/>
    </source>
</evidence>
<sequence>MVTFIDTATMDTPAKTESLRFMSDYSDFCESYGGCPSDPEFMDRWIEEYANDRDPIDSFVSLQEQKNLKLQFCNAKEEWDQVKDYVRIYIENNCVKHHEVNDIISMQNDWDKFTEIRSMNEHSNGFIVEGISSKHFRLVCEILKIAGGDGASLVKDERY</sequence>
<name>F5Z4S7_ALTNA</name>
<dbReference type="AlphaFoldDB" id="F5Z4S7"/>
<evidence type="ECO:0000313" key="1">
    <source>
        <dbReference type="EMBL" id="AEF04414.1"/>
    </source>
</evidence>
<proteinExistence type="predicted"/>
<dbReference type="KEGG" id="alt:ambt_14500"/>
<dbReference type="HOGENOM" id="CLU_1657160_0_0_6"/>
<protein>
    <submittedName>
        <fullName evidence="1">Uncharacterized protein</fullName>
    </submittedName>
</protein>
<gene>
    <name evidence="1" type="ordered locus">ambt_14500</name>
</gene>
<accession>F5Z4S7</accession>
<dbReference type="Proteomes" id="UP000000683">
    <property type="component" value="Chromosome"/>
</dbReference>
<reference evidence="1 2" key="1">
    <citation type="journal article" date="2011" name="J. Bacteriol.">
        <title>Complete genome sequence of the polycyclic aromatic hydrocarbon-degrading bacterium Alteromonas sp. strain SN2.</title>
        <authorList>
            <person name="Jin H.M."/>
            <person name="Jeong H."/>
            <person name="Moon E.J."/>
            <person name="Math R.K."/>
            <person name="Lee K."/>
            <person name="Kim H.J."/>
            <person name="Jeon C.O."/>
            <person name="Oh T.K."/>
            <person name="Kim J.F."/>
        </authorList>
    </citation>
    <scope>NUCLEOTIDE SEQUENCE [LARGE SCALE GENOMIC DNA]</scope>
    <source>
        <strain evidence="2">JCM 17741 / KACC 18427 / KCTC 11700BP / SN2</strain>
    </source>
</reference>
<dbReference type="EMBL" id="CP002339">
    <property type="protein sequence ID" value="AEF04414.1"/>
    <property type="molecule type" value="Genomic_DNA"/>
</dbReference>